<sequence length="73" mass="7976">MWSANHTVIRTESFKPPSKPEPLGREVTQVTSSNDSLAKFSLASAFGNGFFSIGLTLFNADEVLLKVSTCIHF</sequence>
<evidence type="ECO:0000256" key="1">
    <source>
        <dbReference type="SAM" id="MobiDB-lite"/>
    </source>
</evidence>
<feature type="compositionally biased region" description="Polar residues" evidence="1">
    <location>
        <begin position="1"/>
        <end position="10"/>
    </location>
</feature>
<feature type="region of interest" description="Disordered" evidence="1">
    <location>
        <begin position="1"/>
        <end position="28"/>
    </location>
</feature>
<evidence type="ECO:0000313" key="2">
    <source>
        <dbReference type="EMBL" id="JAH75541.1"/>
    </source>
</evidence>
<protein>
    <submittedName>
        <fullName evidence="2">Uncharacterized protein</fullName>
    </submittedName>
</protein>
<dbReference type="EMBL" id="GBXM01033036">
    <property type="protein sequence ID" value="JAH75541.1"/>
    <property type="molecule type" value="Transcribed_RNA"/>
</dbReference>
<reference evidence="2" key="1">
    <citation type="submission" date="2014-11" db="EMBL/GenBank/DDBJ databases">
        <authorList>
            <person name="Amaro Gonzalez C."/>
        </authorList>
    </citation>
    <scope>NUCLEOTIDE SEQUENCE</scope>
</reference>
<reference evidence="2" key="2">
    <citation type="journal article" date="2015" name="Fish Shellfish Immunol.">
        <title>Early steps in the European eel (Anguilla anguilla)-Vibrio vulnificus interaction in the gills: Role of the RtxA13 toxin.</title>
        <authorList>
            <person name="Callol A."/>
            <person name="Pajuelo D."/>
            <person name="Ebbesson L."/>
            <person name="Teles M."/>
            <person name="MacKenzie S."/>
            <person name="Amaro C."/>
        </authorList>
    </citation>
    <scope>NUCLEOTIDE SEQUENCE</scope>
</reference>
<organism evidence="2">
    <name type="scientific">Anguilla anguilla</name>
    <name type="common">European freshwater eel</name>
    <name type="synonym">Muraena anguilla</name>
    <dbReference type="NCBI Taxonomy" id="7936"/>
    <lineage>
        <taxon>Eukaryota</taxon>
        <taxon>Metazoa</taxon>
        <taxon>Chordata</taxon>
        <taxon>Craniata</taxon>
        <taxon>Vertebrata</taxon>
        <taxon>Euteleostomi</taxon>
        <taxon>Actinopterygii</taxon>
        <taxon>Neopterygii</taxon>
        <taxon>Teleostei</taxon>
        <taxon>Anguilliformes</taxon>
        <taxon>Anguillidae</taxon>
        <taxon>Anguilla</taxon>
    </lineage>
</organism>
<dbReference type="AlphaFoldDB" id="A0A0E9VBZ9"/>
<proteinExistence type="predicted"/>
<accession>A0A0E9VBZ9</accession>
<name>A0A0E9VBZ9_ANGAN</name>